<dbReference type="STRING" id="631454.N177_3642"/>
<dbReference type="Gene3D" id="3.40.50.410">
    <property type="entry name" value="von Willebrand factor, type A domain"/>
    <property type="match status" value="1"/>
</dbReference>
<keyword evidence="2" id="KW-1185">Reference proteome</keyword>
<dbReference type="eggNOG" id="COG2304">
    <property type="taxonomic scope" value="Bacteria"/>
</dbReference>
<accession>V4RDW5</accession>
<dbReference type="AlphaFoldDB" id="V4RDW5"/>
<evidence type="ECO:0000313" key="2">
    <source>
        <dbReference type="Proteomes" id="UP000017819"/>
    </source>
</evidence>
<dbReference type="Proteomes" id="UP000017819">
    <property type="component" value="Unassembled WGS sequence"/>
</dbReference>
<comment type="caution">
    <text evidence="1">The sequence shown here is derived from an EMBL/GenBank/DDBJ whole genome shotgun (WGS) entry which is preliminary data.</text>
</comment>
<evidence type="ECO:0008006" key="3">
    <source>
        <dbReference type="Google" id="ProtNLM"/>
    </source>
</evidence>
<reference evidence="1 2" key="1">
    <citation type="journal article" date="2014" name="Genome Announc.">
        <title>Draft Genome Sequence of Lutibaculum baratangense Strain AMV1T, Isolated from a Mud Volcano in Andamans, India.</title>
        <authorList>
            <person name="Singh A."/>
            <person name="Sreenivas A."/>
            <person name="Sathyanarayana Reddy G."/>
            <person name="Pinnaka A.K."/>
            <person name="Shivaji S."/>
        </authorList>
    </citation>
    <scope>NUCLEOTIDE SEQUENCE [LARGE SCALE GENOMIC DNA]</scope>
    <source>
        <strain evidence="1 2">AMV1</strain>
    </source>
</reference>
<sequence>MRTEGLAPAEASSRAEIDLFLELVRRAPATPPAGERGRLVFALDATMSRQPTWDRACRLQAEMFQETASIGGLSVQLVYFRGFNECRASKWTEDATRLADLMSRIDCRGGTTQIRKVLRHARDEAGRKPVQALVYVGDCMEENVDELCALAGELGMLRVPAFMFHEGREPTAERAFREIARLTSGAYCSFDSSSSGQLRELLRAVAVYAAGGRKALARYGDRGAQLLLEQLK</sequence>
<evidence type="ECO:0000313" key="1">
    <source>
        <dbReference type="EMBL" id="ESR23574.1"/>
    </source>
</evidence>
<protein>
    <recommendedName>
        <fullName evidence="3">VWA domain-containing protein</fullName>
    </recommendedName>
</protein>
<dbReference type="PATRIC" id="fig|631454.5.peg.3603"/>
<dbReference type="InterPro" id="IPR036465">
    <property type="entry name" value="vWFA_dom_sf"/>
</dbReference>
<proteinExistence type="predicted"/>
<dbReference type="SUPFAM" id="SSF53300">
    <property type="entry name" value="vWA-like"/>
    <property type="match status" value="1"/>
</dbReference>
<gene>
    <name evidence="1" type="ORF">N177_3642</name>
</gene>
<organism evidence="1 2">
    <name type="scientific">Lutibaculum baratangense AMV1</name>
    <dbReference type="NCBI Taxonomy" id="631454"/>
    <lineage>
        <taxon>Bacteria</taxon>
        <taxon>Pseudomonadati</taxon>
        <taxon>Pseudomonadota</taxon>
        <taxon>Alphaproteobacteria</taxon>
        <taxon>Hyphomicrobiales</taxon>
        <taxon>Tepidamorphaceae</taxon>
        <taxon>Lutibaculum</taxon>
    </lineage>
</organism>
<dbReference type="EMBL" id="AWXZ01000039">
    <property type="protein sequence ID" value="ESR23574.1"/>
    <property type="molecule type" value="Genomic_DNA"/>
</dbReference>
<name>V4RDW5_9HYPH</name>